<dbReference type="RefSeq" id="WP_183625947.1">
    <property type="nucleotide sequence ID" value="NZ_JACHWJ010000004.1"/>
</dbReference>
<comment type="caution">
    <text evidence="1">The sequence shown here is derived from an EMBL/GenBank/DDBJ whole genome shotgun (WGS) entry which is preliminary data.</text>
</comment>
<keyword evidence="1" id="KW-0808">Transferase</keyword>
<dbReference type="Proteomes" id="UP000545286">
    <property type="component" value="Unassembled WGS sequence"/>
</dbReference>
<name>A0A7W4UQJ3_9MICO</name>
<organism evidence="1 2">
    <name type="scientific">Pseudoclavibacter helvolus</name>
    <dbReference type="NCBI Taxonomy" id="255205"/>
    <lineage>
        <taxon>Bacteria</taxon>
        <taxon>Bacillati</taxon>
        <taxon>Actinomycetota</taxon>
        <taxon>Actinomycetes</taxon>
        <taxon>Micrococcales</taxon>
        <taxon>Microbacteriaceae</taxon>
        <taxon>Pseudoclavibacter</taxon>
    </lineage>
</organism>
<protein>
    <submittedName>
        <fullName evidence="1">Glycosyltransferase involved in cell wall biosynthesis</fullName>
    </submittedName>
</protein>
<accession>A0A7W4UQJ3</accession>
<dbReference type="AlphaFoldDB" id="A0A7W4UQJ3"/>
<dbReference type="Gene3D" id="3.40.50.2000">
    <property type="entry name" value="Glycogen Phosphorylase B"/>
    <property type="match status" value="2"/>
</dbReference>
<dbReference type="GO" id="GO:0016740">
    <property type="term" value="F:transferase activity"/>
    <property type="evidence" value="ECO:0007669"/>
    <property type="project" value="UniProtKB-KW"/>
</dbReference>
<dbReference type="SUPFAM" id="SSF53756">
    <property type="entry name" value="UDP-Glycosyltransferase/glycogen phosphorylase"/>
    <property type="match status" value="1"/>
</dbReference>
<reference evidence="1 2" key="1">
    <citation type="submission" date="2020-08" db="EMBL/GenBank/DDBJ databases">
        <title>Sequencing the genomes of 1000 actinobacteria strains.</title>
        <authorList>
            <person name="Klenk H.-P."/>
        </authorList>
    </citation>
    <scope>NUCLEOTIDE SEQUENCE [LARGE SCALE GENOMIC DNA]</scope>
    <source>
        <strain evidence="1 2">DSM 20419</strain>
    </source>
</reference>
<dbReference type="EMBL" id="JACHWJ010000004">
    <property type="protein sequence ID" value="MBB2958780.1"/>
    <property type="molecule type" value="Genomic_DNA"/>
</dbReference>
<keyword evidence="2" id="KW-1185">Reference proteome</keyword>
<sequence length="380" mass="41500">MSSPSTSHVVGDTSRSIRVASVPSGHVYVRHLAATAAEASSPRVIRLPDPHPDGSGRVAEERWWPPVMLQPAWIDEHADDFDVFHLHFGFDALSPDKLQGVVGALRRHGKPLVYTVHDLTNPHHETPDAHTAHLDVLIPAADELITLTPGAAAEIERRWGRRPVVVPHPHVVERDEAEKALASREARNGRFRVGVHAKSLRASMDPLPVIEALIEIAVLDPRIAVNVNGHREILEPGGAKYEPVLAARLRDLADSGRIELRIHDYLSDAELWRYLASLDASVLPYRFGTHSGWLEACLDLGTAVIAPDVGYYADQGPVFTYHRDTASGLDADSLRAAVLAASLSPARRHSPDARAVERTRIAAAHAAVYESVLTLEGVSR</sequence>
<gene>
    <name evidence="1" type="ORF">FHX72_002926</name>
</gene>
<evidence type="ECO:0000313" key="1">
    <source>
        <dbReference type="EMBL" id="MBB2958780.1"/>
    </source>
</evidence>
<proteinExistence type="predicted"/>
<evidence type="ECO:0000313" key="2">
    <source>
        <dbReference type="Proteomes" id="UP000545286"/>
    </source>
</evidence>